<name>A0A1F5UNF0_FRAXR</name>
<dbReference type="Proteomes" id="UP000179157">
    <property type="component" value="Unassembled WGS sequence"/>
</dbReference>
<dbReference type="AlphaFoldDB" id="A0A1F5UNF0"/>
<comment type="caution">
    <text evidence="3">The sequence shown here is derived from an EMBL/GenBank/DDBJ whole genome shotgun (WGS) entry which is preliminary data.</text>
</comment>
<dbReference type="STRING" id="1817864.A2Z21_10205"/>
<organism evidence="3 4">
    <name type="scientific">Fraserbacteria sp. (strain RBG_16_55_9)</name>
    <dbReference type="NCBI Taxonomy" id="1817864"/>
    <lineage>
        <taxon>Bacteria</taxon>
        <taxon>Candidatus Fraseribacteriota</taxon>
    </lineage>
</organism>
<evidence type="ECO:0000313" key="3">
    <source>
        <dbReference type="EMBL" id="OGF52667.1"/>
    </source>
</evidence>
<evidence type="ECO:0000259" key="1">
    <source>
        <dbReference type="Pfam" id="PF01796"/>
    </source>
</evidence>
<dbReference type="InterPro" id="IPR012340">
    <property type="entry name" value="NA-bd_OB-fold"/>
</dbReference>
<dbReference type="SUPFAM" id="SSF50249">
    <property type="entry name" value="Nucleic acid-binding proteins"/>
    <property type="match status" value="1"/>
</dbReference>
<evidence type="ECO:0000259" key="2">
    <source>
        <dbReference type="Pfam" id="PF12172"/>
    </source>
</evidence>
<reference evidence="3 4" key="1">
    <citation type="journal article" date="2016" name="Nat. Commun.">
        <title>Thousands of microbial genomes shed light on interconnected biogeochemical processes in an aquifer system.</title>
        <authorList>
            <person name="Anantharaman K."/>
            <person name="Brown C.T."/>
            <person name="Hug L.A."/>
            <person name="Sharon I."/>
            <person name="Castelle C.J."/>
            <person name="Probst A.J."/>
            <person name="Thomas B.C."/>
            <person name="Singh A."/>
            <person name="Wilkins M.J."/>
            <person name="Karaoz U."/>
            <person name="Brodie E.L."/>
            <person name="Williams K.H."/>
            <person name="Hubbard S.S."/>
            <person name="Banfield J.F."/>
        </authorList>
    </citation>
    <scope>NUCLEOTIDE SEQUENCE [LARGE SCALE GENOMIC DNA]</scope>
    <source>
        <strain evidence="4">RBG_16_55_9</strain>
    </source>
</reference>
<dbReference type="EMBL" id="MFGX01000132">
    <property type="protein sequence ID" value="OGF52667.1"/>
    <property type="molecule type" value="Genomic_DNA"/>
</dbReference>
<dbReference type="InterPro" id="IPR002878">
    <property type="entry name" value="ChsH2_C"/>
</dbReference>
<sequence length="132" mass="15107">MTSPLVWRISRESARLIGYKCTSCGWVSFPERKRTCKRCGAAPAEFEELQMKPFGKIISFVIQHRLPEGFQTPLPLAVVEFDEGARVYGEIIDCRPEEVQVGLEVEADLRVMYEENGLDIYSYKFKPRRGSA</sequence>
<dbReference type="PANTHER" id="PTHR34075:SF5">
    <property type="entry name" value="BLR3430 PROTEIN"/>
    <property type="match status" value="1"/>
</dbReference>
<dbReference type="Pfam" id="PF01796">
    <property type="entry name" value="OB_ChsH2_C"/>
    <property type="match status" value="1"/>
</dbReference>
<proteinExistence type="predicted"/>
<evidence type="ECO:0000313" key="4">
    <source>
        <dbReference type="Proteomes" id="UP000179157"/>
    </source>
</evidence>
<dbReference type="PANTHER" id="PTHR34075">
    <property type="entry name" value="BLR3430 PROTEIN"/>
    <property type="match status" value="1"/>
</dbReference>
<evidence type="ECO:0008006" key="5">
    <source>
        <dbReference type="Google" id="ProtNLM"/>
    </source>
</evidence>
<accession>A0A1F5UNF0</accession>
<feature type="domain" description="ChsH2 rubredoxin-like zinc ribbon" evidence="2">
    <location>
        <begin position="15"/>
        <end position="42"/>
    </location>
</feature>
<dbReference type="Pfam" id="PF12172">
    <property type="entry name" value="zf-ChsH2"/>
    <property type="match status" value="1"/>
</dbReference>
<gene>
    <name evidence="3" type="ORF">A2Z21_10205</name>
</gene>
<feature type="domain" description="ChsH2 C-terminal OB-fold" evidence="1">
    <location>
        <begin position="50"/>
        <end position="109"/>
    </location>
</feature>
<dbReference type="InterPro" id="IPR022002">
    <property type="entry name" value="ChsH2_Znr"/>
</dbReference>
<dbReference type="InterPro" id="IPR052513">
    <property type="entry name" value="Thioester_dehydratase-like"/>
</dbReference>
<protein>
    <recommendedName>
        <fullName evidence="5">DUF35 domain-containing protein</fullName>
    </recommendedName>
</protein>